<feature type="transmembrane region" description="Helical" evidence="1">
    <location>
        <begin position="127"/>
        <end position="144"/>
    </location>
</feature>
<proteinExistence type="predicted"/>
<feature type="transmembrane region" description="Helical" evidence="1">
    <location>
        <begin position="236"/>
        <end position="253"/>
    </location>
</feature>
<evidence type="ECO:0000313" key="3">
    <source>
        <dbReference type="Proteomes" id="UP000177165"/>
    </source>
</evidence>
<feature type="transmembrane region" description="Helical" evidence="1">
    <location>
        <begin position="150"/>
        <end position="169"/>
    </location>
</feature>
<comment type="caution">
    <text evidence="2">The sequence shown here is derived from an EMBL/GenBank/DDBJ whole genome shotgun (WGS) entry which is preliminary data.</text>
</comment>
<dbReference type="Proteomes" id="UP000177165">
    <property type="component" value="Unassembled WGS sequence"/>
</dbReference>
<evidence type="ECO:0000256" key="1">
    <source>
        <dbReference type="SAM" id="Phobius"/>
    </source>
</evidence>
<keyword evidence="1" id="KW-0472">Membrane</keyword>
<name>A0A1G2AQQ0_9BACT</name>
<feature type="transmembrane region" description="Helical" evidence="1">
    <location>
        <begin position="84"/>
        <end position="107"/>
    </location>
</feature>
<gene>
    <name evidence="2" type="ORF">A3B74_00050</name>
</gene>
<protein>
    <submittedName>
        <fullName evidence="2">Uncharacterized protein</fullName>
    </submittedName>
</protein>
<evidence type="ECO:0000313" key="2">
    <source>
        <dbReference type="EMBL" id="OGY79234.1"/>
    </source>
</evidence>
<sequence>MILFHRIIPIFSTLAILILWESALVYDARYPIFFGVIMTCVFLSLAQLFHWNILSRQFIGFIVTPFLLTLGIGSFLLFLEDAWLRQLVIGLHVVSLGLFLESCFAYLHDPKGYQPYALQNVTGYMHLITLWSVLSSSYAVVLYFQMSAWIVVVPLIFFVLVILLTTLWMNKIAIRKNILFLGVNLLLFVQFFLAMQYLPLSWLVNGLVLVGVYYIVFNISRYHLMHSLNARVLHRYVFFGVTLIFGVLLTARWL</sequence>
<keyword evidence="1" id="KW-0812">Transmembrane</keyword>
<feature type="transmembrane region" description="Helical" evidence="1">
    <location>
        <begin position="7"/>
        <end position="26"/>
    </location>
</feature>
<dbReference type="STRING" id="1798540.A3B74_00050"/>
<organism evidence="2 3">
    <name type="scientific">Candidatus Kerfeldbacteria bacterium RIFCSPHIGHO2_02_FULL_42_14</name>
    <dbReference type="NCBI Taxonomy" id="1798540"/>
    <lineage>
        <taxon>Bacteria</taxon>
        <taxon>Candidatus Kerfeldiibacteriota</taxon>
    </lineage>
</organism>
<dbReference type="AlphaFoldDB" id="A0A1G2AQQ0"/>
<dbReference type="EMBL" id="MHKB01000009">
    <property type="protein sequence ID" value="OGY79234.1"/>
    <property type="molecule type" value="Genomic_DNA"/>
</dbReference>
<feature type="transmembrane region" description="Helical" evidence="1">
    <location>
        <begin position="204"/>
        <end position="224"/>
    </location>
</feature>
<accession>A0A1G2AQQ0</accession>
<feature type="transmembrane region" description="Helical" evidence="1">
    <location>
        <begin position="178"/>
        <end position="198"/>
    </location>
</feature>
<reference evidence="2 3" key="1">
    <citation type="journal article" date="2016" name="Nat. Commun.">
        <title>Thousands of microbial genomes shed light on interconnected biogeochemical processes in an aquifer system.</title>
        <authorList>
            <person name="Anantharaman K."/>
            <person name="Brown C.T."/>
            <person name="Hug L.A."/>
            <person name="Sharon I."/>
            <person name="Castelle C.J."/>
            <person name="Probst A.J."/>
            <person name="Thomas B.C."/>
            <person name="Singh A."/>
            <person name="Wilkins M.J."/>
            <person name="Karaoz U."/>
            <person name="Brodie E.L."/>
            <person name="Williams K.H."/>
            <person name="Hubbard S.S."/>
            <person name="Banfield J.F."/>
        </authorList>
    </citation>
    <scope>NUCLEOTIDE SEQUENCE [LARGE SCALE GENOMIC DNA]</scope>
</reference>
<keyword evidence="1" id="KW-1133">Transmembrane helix</keyword>
<feature type="transmembrane region" description="Helical" evidence="1">
    <location>
        <begin position="32"/>
        <end position="51"/>
    </location>
</feature>
<feature type="transmembrane region" description="Helical" evidence="1">
    <location>
        <begin position="58"/>
        <end position="78"/>
    </location>
</feature>